<comment type="caution">
    <text evidence="1">The sequence shown here is derived from an EMBL/GenBank/DDBJ whole genome shotgun (WGS) entry which is preliminary data.</text>
</comment>
<gene>
    <name evidence="1" type="ORF">PFISCL1PPCAC_26154</name>
</gene>
<keyword evidence="2" id="KW-1185">Reference proteome</keyword>
<dbReference type="Proteomes" id="UP001432322">
    <property type="component" value="Unassembled WGS sequence"/>
</dbReference>
<name>A0AAV5WYN3_9BILA</name>
<evidence type="ECO:0000313" key="2">
    <source>
        <dbReference type="Proteomes" id="UP001432322"/>
    </source>
</evidence>
<reference evidence="1" key="1">
    <citation type="submission" date="2023-10" db="EMBL/GenBank/DDBJ databases">
        <title>Genome assembly of Pristionchus species.</title>
        <authorList>
            <person name="Yoshida K."/>
            <person name="Sommer R.J."/>
        </authorList>
    </citation>
    <scope>NUCLEOTIDE SEQUENCE</scope>
    <source>
        <strain evidence="1">RS5133</strain>
    </source>
</reference>
<organism evidence="1 2">
    <name type="scientific">Pristionchus fissidentatus</name>
    <dbReference type="NCBI Taxonomy" id="1538716"/>
    <lineage>
        <taxon>Eukaryota</taxon>
        <taxon>Metazoa</taxon>
        <taxon>Ecdysozoa</taxon>
        <taxon>Nematoda</taxon>
        <taxon>Chromadorea</taxon>
        <taxon>Rhabditida</taxon>
        <taxon>Rhabditina</taxon>
        <taxon>Diplogasteromorpha</taxon>
        <taxon>Diplogasteroidea</taxon>
        <taxon>Neodiplogasteridae</taxon>
        <taxon>Pristionchus</taxon>
    </lineage>
</organism>
<evidence type="ECO:0000313" key="1">
    <source>
        <dbReference type="EMBL" id="GMT34857.1"/>
    </source>
</evidence>
<accession>A0AAV5WYN3</accession>
<sequence length="176" mass="20023">MTTFWLTGRTGFVFSPSYPDYETEEEPYIFPRREIGGCSSFNNTTLAAMIAMQNSKLGWNRESTLSLARPKEGHSSILKRLVERAKNTETSIPAYFTPANGVSFGTINPLTRPIERYSQESGRSQASNRFRRKMLTQNLTRHNHDSNGRMHGWNGRIAFDDEDIVVRKRSTSLPDG</sequence>
<dbReference type="EMBL" id="BTSY01000006">
    <property type="protein sequence ID" value="GMT34857.1"/>
    <property type="molecule type" value="Genomic_DNA"/>
</dbReference>
<proteinExistence type="predicted"/>
<dbReference type="AlphaFoldDB" id="A0AAV5WYN3"/>
<protein>
    <submittedName>
        <fullName evidence="1">Uncharacterized protein</fullName>
    </submittedName>
</protein>